<reference evidence="2" key="2">
    <citation type="journal article" date="2020" name="Nat. Commun.">
        <title>Large-scale genome sequencing of mycorrhizal fungi provides insights into the early evolution of symbiotic traits.</title>
        <authorList>
            <person name="Miyauchi S."/>
            <person name="Kiss E."/>
            <person name="Kuo A."/>
            <person name="Drula E."/>
            <person name="Kohler A."/>
            <person name="Sanchez-Garcia M."/>
            <person name="Morin E."/>
            <person name="Andreopoulos B."/>
            <person name="Barry K.W."/>
            <person name="Bonito G."/>
            <person name="Buee M."/>
            <person name="Carver A."/>
            <person name="Chen C."/>
            <person name="Cichocki N."/>
            <person name="Clum A."/>
            <person name="Culley D."/>
            <person name="Crous P.W."/>
            <person name="Fauchery L."/>
            <person name="Girlanda M."/>
            <person name="Hayes R.D."/>
            <person name="Keri Z."/>
            <person name="LaButti K."/>
            <person name="Lipzen A."/>
            <person name="Lombard V."/>
            <person name="Magnuson J."/>
            <person name="Maillard F."/>
            <person name="Murat C."/>
            <person name="Nolan M."/>
            <person name="Ohm R.A."/>
            <person name="Pangilinan J."/>
            <person name="Pereira M.F."/>
            <person name="Perotto S."/>
            <person name="Peter M."/>
            <person name="Pfister S."/>
            <person name="Riley R."/>
            <person name="Sitrit Y."/>
            <person name="Stielow J.B."/>
            <person name="Szollosi G."/>
            <person name="Zifcakova L."/>
            <person name="Stursova M."/>
            <person name="Spatafora J.W."/>
            <person name="Tedersoo L."/>
            <person name="Vaario L.M."/>
            <person name="Yamada A."/>
            <person name="Yan M."/>
            <person name="Wang P."/>
            <person name="Xu J."/>
            <person name="Bruns T."/>
            <person name="Baldrian P."/>
            <person name="Vilgalys R."/>
            <person name="Dunand C."/>
            <person name="Henrissat B."/>
            <person name="Grigoriev I.V."/>
            <person name="Hibbett D."/>
            <person name="Nagy L.G."/>
            <person name="Martin F.M."/>
        </authorList>
    </citation>
    <scope>NUCLEOTIDE SEQUENCE</scope>
    <source>
        <strain evidence="2">BED1</strain>
    </source>
</reference>
<organism evidence="2 3">
    <name type="scientific">Boletus edulis BED1</name>
    <dbReference type="NCBI Taxonomy" id="1328754"/>
    <lineage>
        <taxon>Eukaryota</taxon>
        <taxon>Fungi</taxon>
        <taxon>Dikarya</taxon>
        <taxon>Basidiomycota</taxon>
        <taxon>Agaricomycotina</taxon>
        <taxon>Agaricomycetes</taxon>
        <taxon>Agaricomycetidae</taxon>
        <taxon>Boletales</taxon>
        <taxon>Boletineae</taxon>
        <taxon>Boletaceae</taxon>
        <taxon>Boletoideae</taxon>
        <taxon>Boletus</taxon>
    </lineage>
</organism>
<evidence type="ECO:0000313" key="3">
    <source>
        <dbReference type="Proteomes" id="UP001194468"/>
    </source>
</evidence>
<feature type="region of interest" description="Disordered" evidence="1">
    <location>
        <begin position="1"/>
        <end position="59"/>
    </location>
</feature>
<feature type="compositionally biased region" description="Basic and acidic residues" evidence="1">
    <location>
        <begin position="8"/>
        <end position="50"/>
    </location>
</feature>
<feature type="non-terminal residue" evidence="2">
    <location>
        <position position="1"/>
    </location>
</feature>
<dbReference type="AlphaFoldDB" id="A0AAD4GAS6"/>
<evidence type="ECO:0000256" key="1">
    <source>
        <dbReference type="SAM" id="MobiDB-lite"/>
    </source>
</evidence>
<protein>
    <recommendedName>
        <fullName evidence="4">F-box domain-containing protein</fullName>
    </recommendedName>
</protein>
<dbReference type="Proteomes" id="UP001194468">
    <property type="component" value="Unassembled WGS sequence"/>
</dbReference>
<dbReference type="SUPFAM" id="SSF52047">
    <property type="entry name" value="RNI-like"/>
    <property type="match status" value="1"/>
</dbReference>
<sequence length="496" mass="55423">MDDGSGEEQDKASGSDVPHTDQLDAKTTSEKDTRACDVEMVHRDENKGGDGESSSDDTGSSATAVRFAFLVSCVCQHWRNVALSTPSLWSTIVVTPKARPPYERVITMLERGKGFPIDISVRYEPDEGSDEDGSDEDEYPPCIDNNFAFLFAMLIPHIHRWRTMKVTVSDYRHMYAFLRTVSDPAVPAASRLTTLELYDHGHTQDYDVLDDSGLWDHFTLFGGSAPLLTRIVLYHPDLLRPSWDEFTTILRNAPSLQKLNVRGSGPAQDSPAWFIESSPPKDLNVPIQLVRVTDLVFAFMYSLRATWFIQKFIFPALENMVLHFAGDEDYTHVVQELARPAISSSPAQELRSLLSGLENLKIAGLPCRTECVQTLYGELQNLVLLDISMSRLDPLFLDILSTPCTLPGRSGIWLPRLTTLYVSGTSGSALREVVSKRKEVGVPLDSLYVEEDCDMHDEDVAWLKENVEMFEFFKERDDDKDLIGSGRGGAGLVTDT</sequence>
<reference evidence="2" key="1">
    <citation type="submission" date="2019-10" db="EMBL/GenBank/DDBJ databases">
        <authorList>
            <consortium name="DOE Joint Genome Institute"/>
            <person name="Kuo A."/>
            <person name="Miyauchi S."/>
            <person name="Kiss E."/>
            <person name="Drula E."/>
            <person name="Kohler A."/>
            <person name="Sanchez-Garcia M."/>
            <person name="Andreopoulos B."/>
            <person name="Barry K.W."/>
            <person name="Bonito G."/>
            <person name="Buee M."/>
            <person name="Carver A."/>
            <person name="Chen C."/>
            <person name="Cichocki N."/>
            <person name="Clum A."/>
            <person name="Culley D."/>
            <person name="Crous P.W."/>
            <person name="Fauchery L."/>
            <person name="Girlanda M."/>
            <person name="Hayes R."/>
            <person name="Keri Z."/>
            <person name="LaButti K."/>
            <person name="Lipzen A."/>
            <person name="Lombard V."/>
            <person name="Magnuson J."/>
            <person name="Maillard F."/>
            <person name="Morin E."/>
            <person name="Murat C."/>
            <person name="Nolan M."/>
            <person name="Ohm R."/>
            <person name="Pangilinan J."/>
            <person name="Pereira M."/>
            <person name="Perotto S."/>
            <person name="Peter M."/>
            <person name="Riley R."/>
            <person name="Sitrit Y."/>
            <person name="Stielow B."/>
            <person name="Szollosi G."/>
            <person name="Zifcakova L."/>
            <person name="Stursova M."/>
            <person name="Spatafora J.W."/>
            <person name="Tedersoo L."/>
            <person name="Vaario L.-M."/>
            <person name="Yamada A."/>
            <person name="Yan M."/>
            <person name="Wang P."/>
            <person name="Xu J."/>
            <person name="Bruns T."/>
            <person name="Baldrian P."/>
            <person name="Vilgalys R."/>
            <person name="Henrissat B."/>
            <person name="Grigoriev I.V."/>
            <person name="Hibbett D."/>
            <person name="Nagy L.G."/>
            <person name="Martin F.M."/>
        </authorList>
    </citation>
    <scope>NUCLEOTIDE SEQUENCE</scope>
    <source>
        <strain evidence="2">BED1</strain>
    </source>
</reference>
<dbReference type="EMBL" id="WHUW01000038">
    <property type="protein sequence ID" value="KAF8432676.1"/>
    <property type="molecule type" value="Genomic_DNA"/>
</dbReference>
<accession>A0AAD4GAS6</accession>
<comment type="caution">
    <text evidence="2">The sequence shown here is derived from an EMBL/GenBank/DDBJ whole genome shotgun (WGS) entry which is preliminary data.</text>
</comment>
<name>A0AAD4GAS6_BOLED</name>
<proteinExistence type="predicted"/>
<evidence type="ECO:0000313" key="2">
    <source>
        <dbReference type="EMBL" id="KAF8432676.1"/>
    </source>
</evidence>
<keyword evidence="3" id="KW-1185">Reference proteome</keyword>
<gene>
    <name evidence="2" type="ORF">L210DRAFT_3557562</name>
</gene>
<evidence type="ECO:0008006" key="4">
    <source>
        <dbReference type="Google" id="ProtNLM"/>
    </source>
</evidence>